<comment type="caution">
    <text evidence="1">The sequence shown here is derived from an EMBL/GenBank/DDBJ whole genome shotgun (WGS) entry which is preliminary data.</text>
</comment>
<keyword evidence="2" id="KW-1185">Reference proteome</keyword>
<evidence type="ECO:0000313" key="1">
    <source>
        <dbReference type="EMBL" id="MFB9108274.1"/>
    </source>
</evidence>
<organism evidence="1 2">
    <name type="scientific">Flavobacterium gyeonganense</name>
    <dbReference type="NCBI Taxonomy" id="1310418"/>
    <lineage>
        <taxon>Bacteria</taxon>
        <taxon>Pseudomonadati</taxon>
        <taxon>Bacteroidota</taxon>
        <taxon>Flavobacteriia</taxon>
        <taxon>Flavobacteriales</taxon>
        <taxon>Flavobacteriaceae</taxon>
        <taxon>Flavobacterium</taxon>
    </lineage>
</organism>
<evidence type="ECO:0000313" key="2">
    <source>
        <dbReference type="Proteomes" id="UP001589562"/>
    </source>
</evidence>
<gene>
    <name evidence="1" type="ORF">ACFFVK_06765</name>
</gene>
<reference evidence="1 2" key="1">
    <citation type="submission" date="2024-09" db="EMBL/GenBank/DDBJ databases">
        <authorList>
            <person name="Sun Q."/>
            <person name="Mori K."/>
        </authorList>
    </citation>
    <scope>NUCLEOTIDE SEQUENCE [LARGE SCALE GENOMIC DNA]</scope>
    <source>
        <strain evidence="1 2">CECT 8365</strain>
    </source>
</reference>
<accession>A0ABV5H8P3</accession>
<name>A0ABV5H8P3_9FLAO</name>
<proteinExistence type="predicted"/>
<protein>
    <submittedName>
        <fullName evidence="1">Uncharacterized protein</fullName>
    </submittedName>
</protein>
<dbReference type="EMBL" id="JBHMFE010000009">
    <property type="protein sequence ID" value="MFB9108274.1"/>
    <property type="molecule type" value="Genomic_DNA"/>
</dbReference>
<dbReference type="Proteomes" id="UP001589562">
    <property type="component" value="Unassembled WGS sequence"/>
</dbReference>
<dbReference type="RefSeq" id="WP_278010882.1">
    <property type="nucleotide sequence ID" value="NZ_CP121112.1"/>
</dbReference>
<sequence length="305" mass="36263">MKQEVIKNISTENGANEFQVRLLKNDGVGLLTTKNEENYLILDSIEFWYDLIQHEYPKKKKCSCKSEWFNVAFNYIPRAGTDDFREVRIVTTCVLCNKISKPISIDIDYSPTKELIGNPITFCPKPKIKYKFQELTSYWSGDNLKDLLQFIFYGLNLNVYCWFSQHPENKRRFEKVSFEKAIQIITVNHKYLNFYFSEKELETSKYIKFIDDNGIYLKEGIWRRDEIIQLTAPYVIMGYGLLYYINFCNQYLDKGNVEDKSSQFEKITTQLKNWLEEKFVTKRGVNCFDGQEAYEKLMLKKNEKR</sequence>